<sequence length="200" mass="22075">MCLTLGVATSPQDGCREDCISQKALLGEKKKKKKKKEEEEETETRKRKVVVNEEGIRVEAAVGLDRAGVIRAGGARLALARELTRSPRPCSETLYMGMGNTQSMDSLNRLEIFIPDEADATTINLCSLTAVVLKRMGFPLHDSKDSKKLAIWISPAVLRRKGQKLLSNTGKDALESASSLLGRRFRHLTGPFKMPIYSSN</sequence>
<name>A0A9N7UJT8_PLEPL</name>
<proteinExistence type="predicted"/>
<organism evidence="2 3">
    <name type="scientific">Pleuronectes platessa</name>
    <name type="common">European plaice</name>
    <dbReference type="NCBI Taxonomy" id="8262"/>
    <lineage>
        <taxon>Eukaryota</taxon>
        <taxon>Metazoa</taxon>
        <taxon>Chordata</taxon>
        <taxon>Craniata</taxon>
        <taxon>Vertebrata</taxon>
        <taxon>Euteleostomi</taxon>
        <taxon>Actinopterygii</taxon>
        <taxon>Neopterygii</taxon>
        <taxon>Teleostei</taxon>
        <taxon>Neoteleostei</taxon>
        <taxon>Acanthomorphata</taxon>
        <taxon>Carangaria</taxon>
        <taxon>Pleuronectiformes</taxon>
        <taxon>Pleuronectoidei</taxon>
        <taxon>Pleuronectidae</taxon>
        <taxon>Pleuronectes</taxon>
    </lineage>
</organism>
<gene>
    <name evidence="2" type="ORF">PLEPLA_LOCUS21600</name>
</gene>
<evidence type="ECO:0000313" key="3">
    <source>
        <dbReference type="Proteomes" id="UP001153269"/>
    </source>
</evidence>
<feature type="region of interest" description="Disordered" evidence="1">
    <location>
        <begin position="28"/>
        <end position="47"/>
    </location>
</feature>
<dbReference type="AlphaFoldDB" id="A0A9N7UJT8"/>
<evidence type="ECO:0000256" key="1">
    <source>
        <dbReference type="SAM" id="MobiDB-lite"/>
    </source>
</evidence>
<comment type="caution">
    <text evidence="2">The sequence shown here is derived from an EMBL/GenBank/DDBJ whole genome shotgun (WGS) entry which is preliminary data.</text>
</comment>
<reference evidence="2" key="1">
    <citation type="submission" date="2020-03" db="EMBL/GenBank/DDBJ databases">
        <authorList>
            <person name="Weist P."/>
        </authorList>
    </citation>
    <scope>NUCLEOTIDE SEQUENCE</scope>
</reference>
<feature type="non-terminal residue" evidence="2">
    <location>
        <position position="200"/>
    </location>
</feature>
<keyword evidence="3" id="KW-1185">Reference proteome</keyword>
<protein>
    <submittedName>
        <fullName evidence="2">Uncharacterized protein</fullName>
    </submittedName>
</protein>
<accession>A0A9N7UJT8</accession>
<dbReference type="Proteomes" id="UP001153269">
    <property type="component" value="Unassembled WGS sequence"/>
</dbReference>
<evidence type="ECO:0000313" key="2">
    <source>
        <dbReference type="EMBL" id="CAB1433509.1"/>
    </source>
</evidence>
<dbReference type="EMBL" id="CADEAL010001563">
    <property type="protein sequence ID" value="CAB1433509.1"/>
    <property type="molecule type" value="Genomic_DNA"/>
</dbReference>